<dbReference type="AlphaFoldDB" id="A0A369JLH5"/>
<evidence type="ECO:0000313" key="3">
    <source>
        <dbReference type="Proteomes" id="UP000076154"/>
    </source>
</evidence>
<proteinExistence type="predicted"/>
<accession>A0A369JLH5</accession>
<evidence type="ECO:0000313" key="2">
    <source>
        <dbReference type="EMBL" id="RDB20563.1"/>
    </source>
</evidence>
<gene>
    <name evidence="2" type="ORF">Hypma_012138</name>
</gene>
<reference evidence="2" key="1">
    <citation type="submission" date="2018-04" db="EMBL/GenBank/DDBJ databases">
        <title>Whole genome sequencing of Hypsizygus marmoreus.</title>
        <authorList>
            <person name="Choi I.-G."/>
            <person name="Min B."/>
            <person name="Kim J.-G."/>
            <person name="Kim S."/>
            <person name="Oh Y.-L."/>
            <person name="Kong W.-S."/>
            <person name="Park H."/>
            <person name="Jeong J."/>
            <person name="Song E.-S."/>
        </authorList>
    </citation>
    <scope>NUCLEOTIDE SEQUENCE [LARGE SCALE GENOMIC DNA]</scope>
    <source>
        <strain evidence="2">51987-8</strain>
    </source>
</reference>
<comment type="caution">
    <text evidence="2">The sequence shown here is derived from an EMBL/GenBank/DDBJ whole genome shotgun (WGS) entry which is preliminary data.</text>
</comment>
<dbReference type="Pfam" id="PF00646">
    <property type="entry name" value="F-box"/>
    <property type="match status" value="1"/>
</dbReference>
<keyword evidence="3" id="KW-1185">Reference proteome</keyword>
<protein>
    <recommendedName>
        <fullName evidence="1">F-box domain-containing protein</fullName>
    </recommendedName>
</protein>
<organism evidence="2 3">
    <name type="scientific">Hypsizygus marmoreus</name>
    <name type="common">White beech mushroom</name>
    <name type="synonym">Agaricus marmoreus</name>
    <dbReference type="NCBI Taxonomy" id="39966"/>
    <lineage>
        <taxon>Eukaryota</taxon>
        <taxon>Fungi</taxon>
        <taxon>Dikarya</taxon>
        <taxon>Basidiomycota</taxon>
        <taxon>Agaricomycotina</taxon>
        <taxon>Agaricomycetes</taxon>
        <taxon>Agaricomycetidae</taxon>
        <taxon>Agaricales</taxon>
        <taxon>Tricholomatineae</taxon>
        <taxon>Lyophyllaceae</taxon>
        <taxon>Hypsizygus</taxon>
    </lineage>
</organism>
<sequence length="290" mass="32468">MSDEIIPSLSPLNHDIAEEIASHLSFVSLLYFSNTCHAARSIARKQVETRIIAMLSIFFPRNPRRLHALLREHGVVVNGTAIIHMLSSATSWEPRDLNLLAPQGHAQPITDFLLGEGCLDNGEMQMEWNFAIDASNFHEYQMPDIGNIDGKKIMILESRTPSIWPSVLFAMSSAQMDVVTPHHIISLHPYLSPNGKALCRSWSDREWYEMRGLTVIKPDDPHGPNGLWCPMRVRSMTGGRGIGLYEWNESPGASDDETSQLVKSGFDSTDGVSWQIGRMCENTSCPYFTP</sequence>
<dbReference type="InterPro" id="IPR001810">
    <property type="entry name" value="F-box_dom"/>
</dbReference>
<evidence type="ECO:0000259" key="1">
    <source>
        <dbReference type="Pfam" id="PF00646"/>
    </source>
</evidence>
<dbReference type="Proteomes" id="UP000076154">
    <property type="component" value="Unassembled WGS sequence"/>
</dbReference>
<dbReference type="OrthoDB" id="2753605at2759"/>
<dbReference type="EMBL" id="LUEZ02000058">
    <property type="protein sequence ID" value="RDB20563.1"/>
    <property type="molecule type" value="Genomic_DNA"/>
</dbReference>
<feature type="domain" description="F-box" evidence="1">
    <location>
        <begin position="10"/>
        <end position="46"/>
    </location>
</feature>
<name>A0A369JLH5_HYPMA</name>
<dbReference type="InParanoid" id="A0A369JLH5"/>